<organism evidence="1 2">
    <name type="scientific">Eumeta variegata</name>
    <name type="common">Bagworm moth</name>
    <name type="synonym">Eumeta japonica</name>
    <dbReference type="NCBI Taxonomy" id="151549"/>
    <lineage>
        <taxon>Eukaryota</taxon>
        <taxon>Metazoa</taxon>
        <taxon>Ecdysozoa</taxon>
        <taxon>Arthropoda</taxon>
        <taxon>Hexapoda</taxon>
        <taxon>Insecta</taxon>
        <taxon>Pterygota</taxon>
        <taxon>Neoptera</taxon>
        <taxon>Endopterygota</taxon>
        <taxon>Lepidoptera</taxon>
        <taxon>Glossata</taxon>
        <taxon>Ditrysia</taxon>
        <taxon>Tineoidea</taxon>
        <taxon>Psychidae</taxon>
        <taxon>Oiketicinae</taxon>
        <taxon>Eumeta</taxon>
    </lineage>
</organism>
<dbReference type="AlphaFoldDB" id="A0A4C1USZ1"/>
<dbReference type="Proteomes" id="UP000299102">
    <property type="component" value="Unassembled WGS sequence"/>
</dbReference>
<evidence type="ECO:0000313" key="2">
    <source>
        <dbReference type="Proteomes" id="UP000299102"/>
    </source>
</evidence>
<comment type="caution">
    <text evidence="1">The sequence shown here is derived from an EMBL/GenBank/DDBJ whole genome shotgun (WGS) entry which is preliminary data.</text>
</comment>
<proteinExistence type="predicted"/>
<name>A0A4C1USZ1_EUMVA</name>
<protein>
    <submittedName>
        <fullName evidence="1">Uncharacterized protein</fullName>
    </submittedName>
</protein>
<evidence type="ECO:0000313" key="1">
    <source>
        <dbReference type="EMBL" id="GBP29558.1"/>
    </source>
</evidence>
<dbReference type="EMBL" id="BGZK01000221">
    <property type="protein sequence ID" value="GBP29558.1"/>
    <property type="molecule type" value="Genomic_DNA"/>
</dbReference>
<gene>
    <name evidence="1" type="ORF">EVAR_93355_1</name>
</gene>
<sequence length="109" mass="12269">MFFHVYEIPKSRSGRISKQALFITSGGMHKSARKNTPDGGATENILFGAEMELGICLFVTAFCRSLRNLSLFREYRRFVLFLRRELVPIRNATADGTVKPIGCVLALRS</sequence>
<accession>A0A4C1USZ1</accession>
<reference evidence="1 2" key="1">
    <citation type="journal article" date="2019" name="Commun. Biol.">
        <title>The bagworm genome reveals a unique fibroin gene that provides high tensile strength.</title>
        <authorList>
            <person name="Kono N."/>
            <person name="Nakamura H."/>
            <person name="Ohtoshi R."/>
            <person name="Tomita M."/>
            <person name="Numata K."/>
            <person name="Arakawa K."/>
        </authorList>
    </citation>
    <scope>NUCLEOTIDE SEQUENCE [LARGE SCALE GENOMIC DNA]</scope>
</reference>
<keyword evidence="2" id="KW-1185">Reference proteome</keyword>